<dbReference type="Proteomes" id="UP000604046">
    <property type="component" value="Unassembled WGS sequence"/>
</dbReference>
<evidence type="ECO:0000256" key="1">
    <source>
        <dbReference type="SAM" id="MobiDB-lite"/>
    </source>
</evidence>
<dbReference type="EMBL" id="CAJNDS010000229">
    <property type="protein sequence ID" value="CAE7031262.1"/>
    <property type="molecule type" value="Genomic_DNA"/>
</dbReference>
<proteinExistence type="predicted"/>
<name>A0A812IDC4_9DINO</name>
<protein>
    <submittedName>
        <fullName evidence="2">Uncharacterized protein</fullName>
    </submittedName>
</protein>
<keyword evidence="3" id="KW-1185">Reference proteome</keyword>
<evidence type="ECO:0000313" key="2">
    <source>
        <dbReference type="EMBL" id="CAE7031262.1"/>
    </source>
</evidence>
<dbReference type="AlphaFoldDB" id="A0A812IDC4"/>
<organism evidence="2 3">
    <name type="scientific">Symbiodinium natans</name>
    <dbReference type="NCBI Taxonomy" id="878477"/>
    <lineage>
        <taxon>Eukaryota</taxon>
        <taxon>Sar</taxon>
        <taxon>Alveolata</taxon>
        <taxon>Dinophyceae</taxon>
        <taxon>Suessiales</taxon>
        <taxon>Symbiodiniaceae</taxon>
        <taxon>Symbiodinium</taxon>
    </lineage>
</organism>
<feature type="region of interest" description="Disordered" evidence="1">
    <location>
        <begin position="156"/>
        <end position="179"/>
    </location>
</feature>
<gene>
    <name evidence="2" type="ORF">SNAT2548_LOCUS3767</name>
</gene>
<accession>A0A812IDC4</accession>
<sequence length="179" mass="19843">MDRASASARQNQSKQYRMLAQKVCCFKGPKEGEGIFFAKVSSTFATAACQGHFGDPNRLKNAQTLNATAYRLRLFSKCFGKQGNRGVRKEHVGWNPEFQVHVPQACPHHYQNVEIRVLLCATAHGKAARLLVASSCFEAKVLQCFGNPAERSITCRSNKHNPSSSPPAKRVIKDQPARL</sequence>
<comment type="caution">
    <text evidence="2">The sequence shown here is derived from an EMBL/GenBank/DDBJ whole genome shotgun (WGS) entry which is preliminary data.</text>
</comment>
<reference evidence="2" key="1">
    <citation type="submission" date="2021-02" db="EMBL/GenBank/DDBJ databases">
        <authorList>
            <person name="Dougan E. K."/>
            <person name="Rhodes N."/>
            <person name="Thang M."/>
            <person name="Chan C."/>
        </authorList>
    </citation>
    <scope>NUCLEOTIDE SEQUENCE</scope>
</reference>
<evidence type="ECO:0000313" key="3">
    <source>
        <dbReference type="Proteomes" id="UP000604046"/>
    </source>
</evidence>